<dbReference type="PIRSF" id="PIRSF000267">
    <property type="entry name" value="Cyt_oxidse_sub2"/>
    <property type="match status" value="1"/>
</dbReference>
<feature type="transmembrane region" description="Helical" evidence="12">
    <location>
        <begin position="160"/>
        <end position="181"/>
    </location>
</feature>
<evidence type="ECO:0000256" key="3">
    <source>
        <dbReference type="ARBA" id="ARBA00022448"/>
    </source>
</evidence>
<dbReference type="GO" id="GO:0046872">
    <property type="term" value="F:metal ion binding"/>
    <property type="evidence" value="ECO:0007669"/>
    <property type="project" value="UniProtKB-KW"/>
</dbReference>
<evidence type="ECO:0000256" key="7">
    <source>
        <dbReference type="ARBA" id="ARBA00022723"/>
    </source>
</evidence>
<evidence type="ECO:0000256" key="4">
    <source>
        <dbReference type="ARBA" id="ARBA00022475"/>
    </source>
</evidence>
<dbReference type="GO" id="GO:0070069">
    <property type="term" value="C:cytochrome complex"/>
    <property type="evidence" value="ECO:0007669"/>
    <property type="project" value="TreeGrafter"/>
</dbReference>
<dbReference type="GO" id="GO:0005886">
    <property type="term" value="C:plasma membrane"/>
    <property type="evidence" value="ECO:0007669"/>
    <property type="project" value="UniProtKB-SubCell"/>
</dbReference>
<proteinExistence type="inferred from homology"/>
<evidence type="ECO:0000256" key="8">
    <source>
        <dbReference type="ARBA" id="ARBA00022982"/>
    </source>
</evidence>
<evidence type="ECO:0000256" key="6">
    <source>
        <dbReference type="ARBA" id="ARBA00022692"/>
    </source>
</evidence>
<keyword evidence="5" id="KW-0349">Heme</keyword>
<protein>
    <submittedName>
        <fullName evidence="13">Cytochrome d ubiquinol oxidase subunit II</fullName>
    </submittedName>
</protein>
<organism evidence="13 14">
    <name type="scientific">Ruficoccus amylovorans</name>
    <dbReference type="NCBI Taxonomy" id="1804625"/>
    <lineage>
        <taxon>Bacteria</taxon>
        <taxon>Pseudomonadati</taxon>
        <taxon>Verrucomicrobiota</taxon>
        <taxon>Opitutia</taxon>
        <taxon>Puniceicoccales</taxon>
        <taxon>Cerasicoccaceae</taxon>
        <taxon>Ruficoccus</taxon>
    </lineage>
</organism>
<dbReference type="Pfam" id="PF02322">
    <property type="entry name" value="Cyt_bd_oxida_II"/>
    <property type="match status" value="1"/>
</dbReference>
<evidence type="ECO:0000256" key="5">
    <source>
        <dbReference type="ARBA" id="ARBA00022617"/>
    </source>
</evidence>
<comment type="caution">
    <text evidence="13">The sequence shown here is derived from an EMBL/GenBank/DDBJ whole genome shotgun (WGS) entry which is preliminary data.</text>
</comment>
<dbReference type="GO" id="GO:0019646">
    <property type="term" value="P:aerobic electron transport chain"/>
    <property type="evidence" value="ECO:0007669"/>
    <property type="project" value="TreeGrafter"/>
</dbReference>
<dbReference type="NCBIfam" id="TIGR00203">
    <property type="entry name" value="cydB"/>
    <property type="match status" value="1"/>
</dbReference>
<keyword evidence="8" id="KW-0249">Electron transport</keyword>
<keyword evidence="7" id="KW-0479">Metal-binding</keyword>
<reference evidence="13 14" key="1">
    <citation type="submission" date="2020-07" db="EMBL/GenBank/DDBJ databases">
        <authorList>
            <person name="Feng X."/>
        </authorList>
    </citation>
    <scope>NUCLEOTIDE SEQUENCE [LARGE SCALE GENOMIC DNA]</scope>
    <source>
        <strain evidence="13 14">JCM31066</strain>
    </source>
</reference>
<feature type="transmembrane region" description="Helical" evidence="12">
    <location>
        <begin position="193"/>
        <end position="215"/>
    </location>
</feature>
<feature type="transmembrane region" description="Helical" evidence="12">
    <location>
        <begin position="227"/>
        <end position="245"/>
    </location>
</feature>
<dbReference type="Proteomes" id="UP000546464">
    <property type="component" value="Unassembled WGS sequence"/>
</dbReference>
<dbReference type="RefSeq" id="WP_185674427.1">
    <property type="nucleotide sequence ID" value="NZ_JACHVB010000013.1"/>
</dbReference>
<name>A0A842HAI2_9BACT</name>
<evidence type="ECO:0000256" key="1">
    <source>
        <dbReference type="ARBA" id="ARBA00004651"/>
    </source>
</evidence>
<keyword evidence="10" id="KW-0408">Iron</keyword>
<evidence type="ECO:0000256" key="10">
    <source>
        <dbReference type="ARBA" id="ARBA00023004"/>
    </source>
</evidence>
<dbReference type="InterPro" id="IPR003317">
    <property type="entry name" value="Cyt-d_oxidase_su2"/>
</dbReference>
<dbReference type="EMBL" id="JACHVB010000013">
    <property type="protein sequence ID" value="MBC2593422.1"/>
    <property type="molecule type" value="Genomic_DNA"/>
</dbReference>
<evidence type="ECO:0000313" key="14">
    <source>
        <dbReference type="Proteomes" id="UP000546464"/>
    </source>
</evidence>
<dbReference type="PANTHER" id="PTHR43141:SF5">
    <property type="entry name" value="CYTOCHROME BD-I UBIQUINOL OXIDASE SUBUNIT 2"/>
    <property type="match status" value="1"/>
</dbReference>
<evidence type="ECO:0000256" key="2">
    <source>
        <dbReference type="ARBA" id="ARBA00007543"/>
    </source>
</evidence>
<dbReference type="GO" id="GO:0016682">
    <property type="term" value="F:oxidoreductase activity, acting on diphenols and related substances as donors, oxygen as acceptor"/>
    <property type="evidence" value="ECO:0007669"/>
    <property type="project" value="TreeGrafter"/>
</dbReference>
<keyword evidence="9 12" id="KW-1133">Transmembrane helix</keyword>
<comment type="subcellular location">
    <subcellularLocation>
        <location evidence="1">Cell membrane</location>
        <topology evidence="1">Multi-pass membrane protein</topology>
    </subcellularLocation>
</comment>
<keyword evidence="14" id="KW-1185">Reference proteome</keyword>
<gene>
    <name evidence="13" type="primary">cydB</name>
    <name evidence="13" type="ORF">H5P28_04030</name>
</gene>
<keyword evidence="6 12" id="KW-0812">Transmembrane</keyword>
<feature type="transmembrane region" description="Helical" evidence="12">
    <location>
        <begin position="6"/>
        <end position="35"/>
    </location>
</feature>
<keyword evidence="3" id="KW-0813">Transport</keyword>
<feature type="transmembrane region" description="Helical" evidence="12">
    <location>
        <begin position="254"/>
        <end position="277"/>
    </location>
</feature>
<accession>A0A842HAI2</accession>
<keyword evidence="4" id="KW-1003">Cell membrane</keyword>
<feature type="transmembrane region" description="Helical" evidence="12">
    <location>
        <begin position="80"/>
        <end position="98"/>
    </location>
</feature>
<feature type="transmembrane region" description="Helical" evidence="12">
    <location>
        <begin position="118"/>
        <end position="140"/>
    </location>
</feature>
<comment type="similarity">
    <text evidence="2">Belongs to the cytochrome ubiquinol oxidase subunit 2 family.</text>
</comment>
<dbReference type="AlphaFoldDB" id="A0A842HAI2"/>
<dbReference type="PANTHER" id="PTHR43141">
    <property type="entry name" value="CYTOCHROME BD2 SUBUNIT II"/>
    <property type="match status" value="1"/>
</dbReference>
<sequence length="339" mass="37842">MDLNTIWFILVGVLLTGYAMLDGFDLGVGALHLFVKKDEDRRMLLNAIGPVWDGNEVWLVTGGGALFAAFPEVYATAFSGFYDAFMLLLFSLIFRACAIEFRSKEPGRLWRSCWDGGFAVGSILAAFLIGVAMGNVTWGIPLDENHEFVGNFLGLLHPYALFLGVTTVALFMMHGNIYLIMKTEGALQEKLKRWVKITIPVYITCFLIFNVWTIFACPHIESVMHKRPVELGIVFVLAVLVVANIPREVHKGRYFLSFLSSCAGMGLLMLLFALSVYPNMIFSNPNPANSLNIYNGSSSEGTLQIMFWIALIGVPIVITYTSCVYYIFRGKVKLTEESY</sequence>
<evidence type="ECO:0000313" key="13">
    <source>
        <dbReference type="EMBL" id="MBC2593422.1"/>
    </source>
</evidence>
<keyword evidence="11 12" id="KW-0472">Membrane</keyword>
<dbReference type="GO" id="GO:0009055">
    <property type="term" value="F:electron transfer activity"/>
    <property type="evidence" value="ECO:0007669"/>
    <property type="project" value="TreeGrafter"/>
</dbReference>
<evidence type="ECO:0000256" key="12">
    <source>
        <dbReference type="SAM" id="Phobius"/>
    </source>
</evidence>
<evidence type="ECO:0000256" key="9">
    <source>
        <dbReference type="ARBA" id="ARBA00022989"/>
    </source>
</evidence>
<evidence type="ECO:0000256" key="11">
    <source>
        <dbReference type="ARBA" id="ARBA00023136"/>
    </source>
</evidence>
<feature type="transmembrane region" description="Helical" evidence="12">
    <location>
        <begin position="305"/>
        <end position="328"/>
    </location>
</feature>